<comment type="caution">
    <text evidence="4">The sequence shown here is derived from an EMBL/GenBank/DDBJ whole genome shotgun (WGS) entry which is preliminary data.</text>
</comment>
<dbReference type="SMART" id="SM00042">
    <property type="entry name" value="CUB"/>
    <property type="match status" value="4"/>
</dbReference>
<dbReference type="Proteomes" id="UP000024635">
    <property type="component" value="Unassembled WGS sequence"/>
</dbReference>
<dbReference type="AlphaFoldDB" id="A0A016TP50"/>
<dbReference type="GO" id="GO:0005886">
    <property type="term" value="C:plasma membrane"/>
    <property type="evidence" value="ECO:0007669"/>
    <property type="project" value="TreeGrafter"/>
</dbReference>
<dbReference type="CDD" id="cd00041">
    <property type="entry name" value="CUB"/>
    <property type="match status" value="4"/>
</dbReference>
<feature type="domain" description="CUB" evidence="3">
    <location>
        <begin position="71"/>
        <end position="189"/>
    </location>
</feature>
<dbReference type="STRING" id="53326.A0A016TP50"/>
<dbReference type="InterPro" id="IPR035914">
    <property type="entry name" value="Sperma_CUB_dom_sf"/>
</dbReference>
<dbReference type="OrthoDB" id="6369184at2759"/>
<feature type="domain" description="CUB" evidence="3">
    <location>
        <begin position="204"/>
        <end position="310"/>
    </location>
</feature>
<comment type="caution">
    <text evidence="2">Lacks conserved residue(s) required for the propagation of feature annotation.</text>
</comment>
<evidence type="ECO:0000256" key="2">
    <source>
        <dbReference type="PROSITE-ProRule" id="PRU00059"/>
    </source>
</evidence>
<dbReference type="PANTHER" id="PTHR47537:SF2">
    <property type="entry name" value="CUBILIN"/>
    <property type="match status" value="1"/>
</dbReference>
<dbReference type="PROSITE" id="PS01180">
    <property type="entry name" value="CUB"/>
    <property type="match status" value="4"/>
</dbReference>
<dbReference type="InterPro" id="IPR000859">
    <property type="entry name" value="CUB_dom"/>
</dbReference>
<keyword evidence="5" id="KW-1185">Reference proteome</keyword>
<accession>A0A016TP50</accession>
<keyword evidence="1" id="KW-1015">Disulfide bond</keyword>
<reference evidence="5" key="1">
    <citation type="journal article" date="2015" name="Nat. Genet.">
        <title>The genome and transcriptome of the zoonotic hookworm Ancylostoma ceylanicum identify infection-specific gene families.</title>
        <authorList>
            <person name="Schwarz E.M."/>
            <person name="Hu Y."/>
            <person name="Antoshechkin I."/>
            <person name="Miller M.M."/>
            <person name="Sternberg P.W."/>
            <person name="Aroian R.V."/>
        </authorList>
    </citation>
    <scope>NUCLEOTIDE SEQUENCE</scope>
    <source>
        <strain evidence="5">HY135</strain>
    </source>
</reference>
<gene>
    <name evidence="4" type="primary">Acey_s0087.g2038</name>
    <name evidence="4" type="synonym">Acey-sol-1</name>
    <name evidence="4" type="ORF">Y032_0087g2038</name>
</gene>
<name>A0A016TP50_9BILA</name>
<dbReference type="Pfam" id="PF00431">
    <property type="entry name" value="CUB"/>
    <property type="match status" value="4"/>
</dbReference>
<feature type="domain" description="CUB" evidence="3">
    <location>
        <begin position="472"/>
        <end position="591"/>
    </location>
</feature>
<evidence type="ECO:0000259" key="3">
    <source>
        <dbReference type="PROSITE" id="PS01180"/>
    </source>
</evidence>
<evidence type="ECO:0000256" key="1">
    <source>
        <dbReference type="ARBA" id="ARBA00023157"/>
    </source>
</evidence>
<dbReference type="InterPro" id="IPR053207">
    <property type="entry name" value="Non-NMDA_GluR_Accessory"/>
</dbReference>
<evidence type="ECO:0000313" key="5">
    <source>
        <dbReference type="Proteomes" id="UP000024635"/>
    </source>
</evidence>
<evidence type="ECO:0000313" key="4">
    <source>
        <dbReference type="EMBL" id="EYC04486.1"/>
    </source>
</evidence>
<dbReference type="Gene3D" id="2.60.120.290">
    <property type="entry name" value="Spermadhesin, CUB domain"/>
    <property type="match status" value="4"/>
</dbReference>
<dbReference type="FunFam" id="2.60.120.290:FF:000058">
    <property type="entry name" value="CUB domaincontaining protein"/>
    <property type="match status" value="1"/>
</dbReference>
<protein>
    <recommendedName>
        <fullName evidence="3">CUB domain-containing protein</fullName>
    </recommendedName>
</protein>
<proteinExistence type="predicted"/>
<dbReference type="EMBL" id="JARK01001423">
    <property type="protein sequence ID" value="EYC04486.1"/>
    <property type="molecule type" value="Genomic_DNA"/>
</dbReference>
<feature type="domain" description="CUB" evidence="3">
    <location>
        <begin position="324"/>
        <end position="454"/>
    </location>
</feature>
<dbReference type="PANTHER" id="PTHR47537">
    <property type="entry name" value="CUBILIN"/>
    <property type="match status" value="1"/>
</dbReference>
<sequence length="629" mass="71887">MRLPSEELAKWAWPRLACYNDPPQHSTQHHHHRSASARLVWLRWKMLPYSAVLRILTADIVLLTVAAVPYCPCVLFNTTGKFYSPNYPANLEDIDCLFYHFRAPPGWLVQITFSTFSLPVRNLVCTSSLRIFDSSPDGLVDPDEKPSFSYCGHEIASGTTFYSRDEHVLLQIQHGGASSKGFIGEYRFLSKKNYLNDGIEIADCSYRIEKTKGVLYSPGYPYYYRSFVNCTYILPQRKGHRIVLSSGEIQLGKEASIDIFETTNGHSKLVTIPSNQHTLYASSASSLLVHFQAGNNYDKGRGFVIEFTYEAAVWRSSEEVAGECSTTITSENEKTGTLSSTKLNLKGSNLPNKCRIIFQGYPNERVSVKFTHFNLYVPENKNLSKRCADVDHLTADVRVGARLSRIDEWCGDRTPPQLMSSTNLLQLEYTTKSSRALRESAKNDVGFRLEYKFHTDWDMQHMRARGDRDKGCRFVFNSSVQSSGKLWSVNYPGLYPRSLYCEYIFHGSDEQTVHIHFEYFDVEGFNQCDETTQSDFVLFSNYQTHDRTNRRFCGKVAPRGPILSESNYFRMIFSTNDIFDATGFYAHYQFITQQKAQISRVKLTTSLSSVEKTLPTLTLSIVIFTYLLY</sequence>
<dbReference type="SUPFAM" id="SSF49854">
    <property type="entry name" value="Spermadhesin, CUB domain"/>
    <property type="match status" value="4"/>
</dbReference>
<organism evidence="4 5">
    <name type="scientific">Ancylostoma ceylanicum</name>
    <dbReference type="NCBI Taxonomy" id="53326"/>
    <lineage>
        <taxon>Eukaryota</taxon>
        <taxon>Metazoa</taxon>
        <taxon>Ecdysozoa</taxon>
        <taxon>Nematoda</taxon>
        <taxon>Chromadorea</taxon>
        <taxon>Rhabditida</taxon>
        <taxon>Rhabditina</taxon>
        <taxon>Rhabditomorpha</taxon>
        <taxon>Strongyloidea</taxon>
        <taxon>Ancylostomatidae</taxon>
        <taxon>Ancylostomatinae</taxon>
        <taxon>Ancylostoma</taxon>
    </lineage>
</organism>